<dbReference type="Proteomes" id="UP000199568">
    <property type="component" value="Unassembled WGS sequence"/>
</dbReference>
<sequence>MKAVILCGGKGLRMSGDSSFTCKPLAKIGNKPILWHIMEVYMHHGIHDFILCLGYNGEAIKEYFMNFDWKDHDFELSIRNNIKEIKFFNQLDQLNITFVDTGLNTMTGGRIKRIQKYIDEDEFMLTYGDGVADINLDGLIKFHREKGKFATVTGVKNRSSYGIIDIKDGIATSFLEKPLQDGWINGGFFILKKEIFDYITGDETIFENEPLRNLVQDHQLAVYQHEGFWQGIDTIKDLQLANKEWNNSNSQWFKW</sequence>
<dbReference type="STRING" id="426128.SAMN05660297_00398"/>
<protein>
    <submittedName>
        <fullName evidence="2">Glucose-1-phosphate cytidylyltransferase</fullName>
    </submittedName>
</protein>
<keyword evidence="2" id="KW-0548">Nucleotidyltransferase</keyword>
<gene>
    <name evidence="2" type="ORF">SAMN05660297_00398</name>
</gene>
<evidence type="ECO:0000259" key="1">
    <source>
        <dbReference type="Pfam" id="PF00483"/>
    </source>
</evidence>
<dbReference type="GO" id="GO:0009243">
    <property type="term" value="P:O antigen biosynthetic process"/>
    <property type="evidence" value="ECO:0007669"/>
    <property type="project" value="InterPro"/>
</dbReference>
<name>A0A1H9YTF9_9FIRM</name>
<dbReference type="InterPro" id="IPR029044">
    <property type="entry name" value="Nucleotide-diphossugar_trans"/>
</dbReference>
<dbReference type="NCBIfam" id="TIGR02623">
    <property type="entry name" value="G1P_cyt_trans"/>
    <property type="match status" value="1"/>
</dbReference>
<dbReference type="Pfam" id="PF00483">
    <property type="entry name" value="NTP_transferase"/>
    <property type="match status" value="1"/>
</dbReference>
<dbReference type="SUPFAM" id="SSF53448">
    <property type="entry name" value="Nucleotide-diphospho-sugar transferases"/>
    <property type="match status" value="1"/>
</dbReference>
<accession>A0A1H9YTF9</accession>
<feature type="domain" description="Nucleotidyl transferase" evidence="1">
    <location>
        <begin position="2"/>
        <end position="244"/>
    </location>
</feature>
<dbReference type="Gene3D" id="3.90.550.10">
    <property type="entry name" value="Spore Coat Polysaccharide Biosynthesis Protein SpsA, Chain A"/>
    <property type="match status" value="1"/>
</dbReference>
<dbReference type="RefSeq" id="WP_090438479.1">
    <property type="nucleotide sequence ID" value="NZ_FOHU01000001.1"/>
</dbReference>
<dbReference type="GO" id="GO:0047343">
    <property type="term" value="F:glucose-1-phosphate cytidylyltransferase activity"/>
    <property type="evidence" value="ECO:0007669"/>
    <property type="project" value="InterPro"/>
</dbReference>
<dbReference type="PANTHER" id="PTHR47183">
    <property type="entry name" value="GLUCOSE-1-PHOSPHATE CYTIDYLYLTRANSFERASE-RELATED"/>
    <property type="match status" value="1"/>
</dbReference>
<evidence type="ECO:0000313" key="3">
    <source>
        <dbReference type="Proteomes" id="UP000199568"/>
    </source>
</evidence>
<evidence type="ECO:0000313" key="2">
    <source>
        <dbReference type="EMBL" id="SES72414.1"/>
    </source>
</evidence>
<dbReference type="InterPro" id="IPR046981">
    <property type="entry name" value="G1P_cyt_trans"/>
</dbReference>
<keyword evidence="3" id="KW-1185">Reference proteome</keyword>
<organism evidence="2 3">
    <name type="scientific">Natronincola peptidivorans</name>
    <dbReference type="NCBI Taxonomy" id="426128"/>
    <lineage>
        <taxon>Bacteria</taxon>
        <taxon>Bacillati</taxon>
        <taxon>Bacillota</taxon>
        <taxon>Clostridia</taxon>
        <taxon>Peptostreptococcales</taxon>
        <taxon>Natronincolaceae</taxon>
        <taxon>Natronincola</taxon>
    </lineage>
</organism>
<proteinExistence type="predicted"/>
<dbReference type="InterPro" id="IPR013446">
    <property type="entry name" value="G1P_cyt_trans-like"/>
</dbReference>
<dbReference type="OrthoDB" id="9801899at2"/>
<dbReference type="EMBL" id="FOHU01000001">
    <property type="protein sequence ID" value="SES72414.1"/>
    <property type="molecule type" value="Genomic_DNA"/>
</dbReference>
<dbReference type="AlphaFoldDB" id="A0A1H9YTF9"/>
<dbReference type="InterPro" id="IPR005835">
    <property type="entry name" value="NTP_transferase_dom"/>
</dbReference>
<reference evidence="2 3" key="1">
    <citation type="submission" date="2016-10" db="EMBL/GenBank/DDBJ databases">
        <authorList>
            <person name="de Groot N.N."/>
        </authorList>
    </citation>
    <scope>NUCLEOTIDE SEQUENCE [LARGE SCALE GENOMIC DNA]</scope>
    <source>
        <strain evidence="2 3">DSM 18979</strain>
    </source>
</reference>
<keyword evidence="2" id="KW-0808">Transferase</keyword>
<dbReference type="PANTHER" id="PTHR47183:SF2">
    <property type="entry name" value="GLUCOSE-1-PHOSPHATE CYTIDYLYLTRANSFERASE-RELATED"/>
    <property type="match status" value="1"/>
</dbReference>